<evidence type="ECO:0000313" key="2">
    <source>
        <dbReference type="Proteomes" id="UP001457282"/>
    </source>
</evidence>
<proteinExistence type="predicted"/>
<dbReference type="AlphaFoldDB" id="A0AAW1WPY7"/>
<name>A0AAW1WPY7_RUBAR</name>
<sequence length="336" mass="38246">MPTTSYTSGGVTVRAGQDFWPSVNSRHHHADCRSYVEWLPICPPGTTSQHFLPIHVVCNKSIEIEINRTIMSIPRNDDPRNVQFLFTEITRVLGDMGVPRHLQQTIVAKISNLFGFGYMDDRTMNNGYIQVLIIYDDDHAARPRRSIDLNIVPDDDDDEEHDSDHSSLDQILFALDNYVDHDDDRVTRPPGFDLNVEPDNDDFEIECPDPFDQMIFNEDTFYDINHQGNLPVLIEIDDHNHHIEDIEAADYHDVIEDYFMIDDFLPMDFEGYGGMETDDNGNEEEIDRATILESMETYLVMTIPASKSAIEELEKVRLDSVGAARHAGLCAVADPG</sequence>
<evidence type="ECO:0000313" key="1">
    <source>
        <dbReference type="EMBL" id="KAK9926061.1"/>
    </source>
</evidence>
<protein>
    <submittedName>
        <fullName evidence="1">Uncharacterized protein</fullName>
    </submittedName>
</protein>
<reference evidence="1 2" key="1">
    <citation type="journal article" date="2023" name="G3 (Bethesda)">
        <title>A chromosome-length genome assembly and annotation of blackberry (Rubus argutus, cv. 'Hillquist').</title>
        <authorList>
            <person name="Bruna T."/>
            <person name="Aryal R."/>
            <person name="Dudchenko O."/>
            <person name="Sargent D.J."/>
            <person name="Mead D."/>
            <person name="Buti M."/>
            <person name="Cavallini A."/>
            <person name="Hytonen T."/>
            <person name="Andres J."/>
            <person name="Pham M."/>
            <person name="Weisz D."/>
            <person name="Mascagni F."/>
            <person name="Usai G."/>
            <person name="Natali L."/>
            <person name="Bassil N."/>
            <person name="Fernandez G.E."/>
            <person name="Lomsadze A."/>
            <person name="Armour M."/>
            <person name="Olukolu B."/>
            <person name="Poorten T."/>
            <person name="Britton C."/>
            <person name="Davik J."/>
            <person name="Ashrafi H."/>
            <person name="Aiden E.L."/>
            <person name="Borodovsky M."/>
            <person name="Worthington M."/>
        </authorList>
    </citation>
    <scope>NUCLEOTIDE SEQUENCE [LARGE SCALE GENOMIC DNA]</scope>
    <source>
        <strain evidence="1">PI 553951</strain>
    </source>
</reference>
<dbReference type="Proteomes" id="UP001457282">
    <property type="component" value="Unassembled WGS sequence"/>
</dbReference>
<dbReference type="EMBL" id="JBEDUW010000005">
    <property type="protein sequence ID" value="KAK9926061.1"/>
    <property type="molecule type" value="Genomic_DNA"/>
</dbReference>
<organism evidence="1 2">
    <name type="scientific">Rubus argutus</name>
    <name type="common">Southern blackberry</name>
    <dbReference type="NCBI Taxonomy" id="59490"/>
    <lineage>
        <taxon>Eukaryota</taxon>
        <taxon>Viridiplantae</taxon>
        <taxon>Streptophyta</taxon>
        <taxon>Embryophyta</taxon>
        <taxon>Tracheophyta</taxon>
        <taxon>Spermatophyta</taxon>
        <taxon>Magnoliopsida</taxon>
        <taxon>eudicotyledons</taxon>
        <taxon>Gunneridae</taxon>
        <taxon>Pentapetalae</taxon>
        <taxon>rosids</taxon>
        <taxon>fabids</taxon>
        <taxon>Rosales</taxon>
        <taxon>Rosaceae</taxon>
        <taxon>Rosoideae</taxon>
        <taxon>Rosoideae incertae sedis</taxon>
        <taxon>Rubus</taxon>
    </lineage>
</organism>
<accession>A0AAW1WPY7</accession>
<gene>
    <name evidence="1" type="ORF">M0R45_023315</name>
</gene>
<keyword evidence="2" id="KW-1185">Reference proteome</keyword>
<comment type="caution">
    <text evidence="1">The sequence shown here is derived from an EMBL/GenBank/DDBJ whole genome shotgun (WGS) entry which is preliminary data.</text>
</comment>